<name>A0A7J6VRN7_THATH</name>
<feature type="compositionally biased region" description="Basic and acidic residues" evidence="1">
    <location>
        <begin position="69"/>
        <end position="78"/>
    </location>
</feature>
<feature type="domain" description="TPX2 central" evidence="2">
    <location>
        <begin position="352"/>
        <end position="442"/>
    </location>
</feature>
<dbReference type="PANTHER" id="PTHR14326">
    <property type="entry name" value="TARGETING PROTEIN FOR XKLP2"/>
    <property type="match status" value="1"/>
</dbReference>
<dbReference type="OrthoDB" id="1684416at2759"/>
<evidence type="ECO:0000259" key="2">
    <source>
        <dbReference type="Pfam" id="PF12214"/>
    </source>
</evidence>
<accession>A0A7J6VRN7</accession>
<feature type="compositionally biased region" description="Basic and acidic residues" evidence="1">
    <location>
        <begin position="662"/>
        <end position="680"/>
    </location>
</feature>
<feature type="region of interest" description="Disordered" evidence="1">
    <location>
        <begin position="657"/>
        <end position="680"/>
    </location>
</feature>
<feature type="region of interest" description="Disordered" evidence="1">
    <location>
        <begin position="203"/>
        <end position="235"/>
    </location>
</feature>
<dbReference type="Proteomes" id="UP000554482">
    <property type="component" value="Unassembled WGS sequence"/>
</dbReference>
<evidence type="ECO:0000256" key="1">
    <source>
        <dbReference type="SAM" id="MobiDB-lite"/>
    </source>
</evidence>
<feature type="region of interest" description="Disordered" evidence="1">
    <location>
        <begin position="438"/>
        <end position="457"/>
    </location>
</feature>
<evidence type="ECO:0000313" key="4">
    <source>
        <dbReference type="Proteomes" id="UP000554482"/>
    </source>
</evidence>
<dbReference type="AlphaFoldDB" id="A0A7J6VRN7"/>
<feature type="compositionally biased region" description="Basic and acidic residues" evidence="1">
    <location>
        <begin position="355"/>
        <end position="365"/>
    </location>
</feature>
<evidence type="ECO:0000313" key="3">
    <source>
        <dbReference type="EMBL" id="KAF5187238.1"/>
    </source>
</evidence>
<dbReference type="GO" id="GO:0060236">
    <property type="term" value="P:regulation of mitotic spindle organization"/>
    <property type="evidence" value="ECO:0007669"/>
    <property type="project" value="InterPro"/>
</dbReference>
<comment type="caution">
    <text evidence="3">The sequence shown here is derived from an EMBL/GenBank/DDBJ whole genome shotgun (WGS) entry which is preliminary data.</text>
</comment>
<protein>
    <submittedName>
        <fullName evidence="3">Tpx2</fullName>
    </submittedName>
</protein>
<dbReference type="EMBL" id="JABWDY010028260">
    <property type="protein sequence ID" value="KAF5187238.1"/>
    <property type="molecule type" value="Genomic_DNA"/>
</dbReference>
<dbReference type="GO" id="GO:0030295">
    <property type="term" value="F:protein kinase activator activity"/>
    <property type="evidence" value="ECO:0007669"/>
    <property type="project" value="TreeGrafter"/>
</dbReference>
<feature type="compositionally biased region" description="Polar residues" evidence="1">
    <location>
        <begin position="79"/>
        <end position="89"/>
    </location>
</feature>
<reference evidence="3 4" key="1">
    <citation type="submission" date="2020-06" db="EMBL/GenBank/DDBJ databases">
        <title>Transcriptomic and genomic resources for Thalictrum thalictroides and T. hernandezii: Facilitating candidate gene discovery in an emerging model plant lineage.</title>
        <authorList>
            <person name="Arias T."/>
            <person name="Riano-Pachon D.M."/>
            <person name="Di Stilio V.S."/>
        </authorList>
    </citation>
    <scope>NUCLEOTIDE SEQUENCE [LARGE SCALE GENOMIC DNA]</scope>
    <source>
        <strain evidence="4">cv. WT478/WT964</strain>
        <tissue evidence="3">Leaves</tissue>
    </source>
</reference>
<dbReference type="GO" id="GO:0005819">
    <property type="term" value="C:spindle"/>
    <property type="evidence" value="ECO:0007669"/>
    <property type="project" value="InterPro"/>
</dbReference>
<feature type="region of interest" description="Disordered" evidence="1">
    <location>
        <begin position="333"/>
        <end position="366"/>
    </location>
</feature>
<keyword evidence="4" id="KW-1185">Reference proteome</keyword>
<dbReference type="InterPro" id="IPR027330">
    <property type="entry name" value="TPX2_central_dom"/>
</dbReference>
<feature type="compositionally biased region" description="Polar residues" evidence="1">
    <location>
        <begin position="203"/>
        <end position="222"/>
    </location>
</feature>
<dbReference type="Pfam" id="PF12214">
    <property type="entry name" value="TPX2_importin"/>
    <property type="match status" value="2"/>
</dbReference>
<dbReference type="GO" id="GO:0008017">
    <property type="term" value="F:microtubule binding"/>
    <property type="evidence" value="ECO:0007669"/>
    <property type="project" value="TreeGrafter"/>
</dbReference>
<dbReference type="GO" id="GO:0005880">
    <property type="term" value="C:nuclear microtubule"/>
    <property type="evidence" value="ECO:0007669"/>
    <property type="project" value="TreeGrafter"/>
</dbReference>
<dbReference type="InterPro" id="IPR009675">
    <property type="entry name" value="TPX2_fam"/>
</dbReference>
<feature type="region of interest" description="Disordered" evidence="1">
    <location>
        <begin position="596"/>
        <end position="623"/>
    </location>
</feature>
<dbReference type="PANTHER" id="PTHR14326:SF44">
    <property type="entry name" value="TARGETING PROTEIN FOR XKLP2"/>
    <property type="match status" value="1"/>
</dbReference>
<feature type="domain" description="TPX2 central" evidence="2">
    <location>
        <begin position="452"/>
        <end position="536"/>
    </location>
</feature>
<organism evidence="3 4">
    <name type="scientific">Thalictrum thalictroides</name>
    <name type="common">Rue-anemone</name>
    <name type="synonym">Anemone thalictroides</name>
    <dbReference type="NCBI Taxonomy" id="46969"/>
    <lineage>
        <taxon>Eukaryota</taxon>
        <taxon>Viridiplantae</taxon>
        <taxon>Streptophyta</taxon>
        <taxon>Embryophyta</taxon>
        <taxon>Tracheophyta</taxon>
        <taxon>Spermatophyta</taxon>
        <taxon>Magnoliopsida</taxon>
        <taxon>Ranunculales</taxon>
        <taxon>Ranunculaceae</taxon>
        <taxon>Thalictroideae</taxon>
        <taxon>Thalictrum</taxon>
    </lineage>
</organism>
<gene>
    <name evidence="3" type="ORF">FRX31_023178</name>
</gene>
<sequence>MDCNTMIDETYEFSAPRFFDFTTGETDEEMQIAEIWFETALSYAPSPFMPRIRDGRSVQIESLCDFSDVEHSKKDKQSSDSAVDGSSVTEEPALASQVKNSERIVLKTVASVEISRDDQIHHNEPRRISIVKEIPVANKPCENNGTQRPELKQSVSGNTVVVKEIVKAIEEISFPVVSVVQGQEVCTPKMQIIKKKTDQLLSASKKNQTAKNSLVKNPSSLKPKQESHLSQAKGVKPIGSRSVMTAKKAVTAQDFQQESQAIKRQKLEGGHSRQILNVKPQNLPHNKSRLGLTSNAATKLCSSTTKEDRKLYVREAAPPFISTAEMVRRFQSSTRDENTSSMIQGQRKPKLTLTRPKEPDFETSHRARSVSVKSFAELEEEMMANIPKFKARPVNKKILEAPTLPALPRSTPQLPEFQEFHLKTMERANQNAETSSVVSTESSHRNQWNPNKLTEPKPPRLVTMLRARPPKAKSSQELEQEELEKVPKFKARPLNKRIFESKGDMGLFSQPKRQVTRPREFHFATDERIPQAKSVADLFDKLSLNSESRHDHQLPRITTPNPFHLNTEERGAEKERRFVVEVMQKKLEEERARVPKATPYPYTTDYPVIPPKPEPKQCTKPEPFQLESLVRHEEEIQREMEERRRLEKEEAQMRIFKAQPILKEDPLPVPEKERKPLTQV</sequence>
<proteinExistence type="predicted"/>
<feature type="region of interest" description="Disordered" evidence="1">
    <location>
        <begin position="69"/>
        <end position="95"/>
    </location>
</feature>
<dbReference type="GO" id="GO:0090307">
    <property type="term" value="P:mitotic spindle assembly"/>
    <property type="evidence" value="ECO:0007669"/>
    <property type="project" value="TreeGrafter"/>
</dbReference>